<keyword evidence="3 4" id="KW-0539">Nucleus</keyword>
<feature type="compositionally biased region" description="Acidic residues" evidence="5">
    <location>
        <begin position="362"/>
        <end position="422"/>
    </location>
</feature>
<dbReference type="PANTHER" id="PTHR12728:SF0">
    <property type="entry name" value="RIBOSOME PRODUCTION FACTOR 2 HOMOLOG"/>
    <property type="match status" value="1"/>
</dbReference>
<dbReference type="Pfam" id="PF04427">
    <property type="entry name" value="Brix"/>
    <property type="match status" value="1"/>
</dbReference>
<feature type="region of interest" description="Disordered" evidence="5">
    <location>
        <begin position="304"/>
        <end position="439"/>
    </location>
</feature>
<dbReference type="PANTHER" id="PTHR12728">
    <property type="entry name" value="BRIX DOMAIN CONTAINING PROTEIN"/>
    <property type="match status" value="1"/>
</dbReference>
<dbReference type="RefSeq" id="XP_025363024.1">
    <property type="nucleotide sequence ID" value="XM_025505846.1"/>
</dbReference>
<gene>
    <name evidence="7" type="ORF">BDZ90DRAFT_231393</name>
</gene>
<dbReference type="Proteomes" id="UP000245884">
    <property type="component" value="Unassembled WGS sequence"/>
</dbReference>
<feature type="region of interest" description="Disordered" evidence="5">
    <location>
        <begin position="1"/>
        <end position="24"/>
    </location>
</feature>
<accession>A0A316UT16</accession>
<evidence type="ECO:0000313" key="7">
    <source>
        <dbReference type="EMBL" id="PWN28412.1"/>
    </source>
</evidence>
<dbReference type="GeneID" id="37027669"/>
<name>A0A316UT16_9BASI</name>
<reference evidence="7 8" key="1">
    <citation type="journal article" date="2018" name="Mol. Biol. Evol.">
        <title>Broad Genomic Sampling Reveals a Smut Pathogenic Ancestry of the Fungal Clade Ustilaginomycotina.</title>
        <authorList>
            <person name="Kijpornyongpan T."/>
            <person name="Mondo S.J."/>
            <person name="Barry K."/>
            <person name="Sandor L."/>
            <person name="Lee J."/>
            <person name="Lipzen A."/>
            <person name="Pangilinan J."/>
            <person name="LaButti K."/>
            <person name="Hainaut M."/>
            <person name="Henrissat B."/>
            <person name="Grigoriev I.V."/>
            <person name="Spatafora J.W."/>
            <person name="Aime M.C."/>
        </authorList>
    </citation>
    <scope>NUCLEOTIDE SEQUENCE [LARGE SCALE GENOMIC DNA]</scope>
    <source>
        <strain evidence="7 8">MCA 5214</strain>
    </source>
</reference>
<dbReference type="InterPro" id="IPR007109">
    <property type="entry name" value="Brix"/>
</dbReference>
<dbReference type="GO" id="GO:0000027">
    <property type="term" value="P:ribosomal large subunit assembly"/>
    <property type="evidence" value="ECO:0007669"/>
    <property type="project" value="InterPro"/>
</dbReference>
<evidence type="ECO:0000256" key="3">
    <source>
        <dbReference type="ARBA" id="ARBA00023242"/>
    </source>
</evidence>
<evidence type="ECO:0000256" key="1">
    <source>
        <dbReference type="ARBA" id="ARBA00004604"/>
    </source>
</evidence>
<organism evidence="7 8">
    <name type="scientific">Jaminaea rosea</name>
    <dbReference type="NCBI Taxonomy" id="1569628"/>
    <lineage>
        <taxon>Eukaryota</taxon>
        <taxon>Fungi</taxon>
        <taxon>Dikarya</taxon>
        <taxon>Basidiomycota</taxon>
        <taxon>Ustilaginomycotina</taxon>
        <taxon>Exobasidiomycetes</taxon>
        <taxon>Microstromatales</taxon>
        <taxon>Microstromatales incertae sedis</taxon>
        <taxon>Jaminaea</taxon>
    </lineage>
</organism>
<dbReference type="GO" id="GO:0019843">
    <property type="term" value="F:rRNA binding"/>
    <property type="evidence" value="ECO:0007669"/>
    <property type="project" value="UniProtKB-UniRule"/>
</dbReference>
<evidence type="ECO:0000313" key="8">
    <source>
        <dbReference type="Proteomes" id="UP000245884"/>
    </source>
</evidence>
<protein>
    <recommendedName>
        <fullName evidence="4">Ribosome production factor 2 homolog</fullName>
    </recommendedName>
    <alternativeName>
        <fullName evidence="4">Ribosome biogenesis protein RPF2 homolog</fullName>
    </alternativeName>
</protein>
<keyword evidence="8" id="KW-1185">Reference proteome</keyword>
<evidence type="ECO:0000256" key="4">
    <source>
        <dbReference type="RuleBase" id="RU367086"/>
    </source>
</evidence>
<feature type="compositionally biased region" description="Basic and acidic residues" evidence="5">
    <location>
        <begin position="307"/>
        <end position="325"/>
    </location>
</feature>
<sequence length="439" mass="47789">MLSIKKPRNARSKRALEKRQPATNEPVKTALFVNASHSSHTVSQALQQLSALKKPYAISFSKKKSNDVNPFVDASSIEFWCAKNDTPLMLVGDSRKKRKDNLTWIRLFDGKVLDMLEMGIDSLKTTEEFKPPTLPDLGTRPLFHFAGQQFATEAAGEYPAHAHLKSLMLDFYRGEEVLENGIPTGGKVALQGGLQMVISVTATSDNEGTSKGNGAAGATLADLYAAGQATSSNGAPSSSATPIDTSASGSRIGFRVYTITVPPKTPARAIPSNFTLNECGPSLDLTIRRRQPADATMLHQSLKRAKTQAEKNRQGKSDTYKKNIDTDEMGDMVGRVHVGKQDLSKLQTRKMKGLKADKNGAEESDDEDDEEEHDDDDEDEDEFMALGSGDEDEMEDDEDDDEEDAAEMADLVGDSEDDDDEPAPAPKGAMSSKKRGRKA</sequence>
<dbReference type="STRING" id="1569628.A0A316UT16"/>
<evidence type="ECO:0000259" key="6">
    <source>
        <dbReference type="PROSITE" id="PS50833"/>
    </source>
</evidence>
<dbReference type="OrthoDB" id="407658at2759"/>
<feature type="compositionally biased region" description="Basic residues" evidence="5">
    <location>
        <begin position="1"/>
        <end position="13"/>
    </location>
</feature>
<dbReference type="AlphaFoldDB" id="A0A316UT16"/>
<proteinExistence type="inferred from homology"/>
<dbReference type="PROSITE" id="PS50833">
    <property type="entry name" value="BRIX"/>
    <property type="match status" value="1"/>
</dbReference>
<dbReference type="InterPro" id="IPR039770">
    <property type="entry name" value="Rpf2"/>
</dbReference>
<evidence type="ECO:0000256" key="5">
    <source>
        <dbReference type="SAM" id="MobiDB-lite"/>
    </source>
</evidence>
<comment type="subcellular location">
    <subcellularLocation>
        <location evidence="1 4">Nucleus</location>
        <location evidence="1 4">Nucleolus</location>
    </subcellularLocation>
</comment>
<dbReference type="EMBL" id="KZ819665">
    <property type="protein sequence ID" value="PWN28412.1"/>
    <property type="molecule type" value="Genomic_DNA"/>
</dbReference>
<comment type="similarity">
    <text evidence="2 4">Belongs to the RPF2 family.</text>
</comment>
<dbReference type="GO" id="GO:0005730">
    <property type="term" value="C:nucleolus"/>
    <property type="evidence" value="ECO:0007669"/>
    <property type="project" value="UniProtKB-SubCell"/>
</dbReference>
<feature type="domain" description="Brix" evidence="6">
    <location>
        <begin position="28"/>
        <end position="296"/>
    </location>
</feature>
<dbReference type="GO" id="GO:0000463">
    <property type="term" value="P:maturation of LSU-rRNA from tricistronic rRNA transcript (SSU-rRNA, 5.8S rRNA, LSU-rRNA)"/>
    <property type="evidence" value="ECO:0007669"/>
    <property type="project" value="TreeGrafter"/>
</dbReference>
<evidence type="ECO:0000256" key="2">
    <source>
        <dbReference type="ARBA" id="ARBA00010782"/>
    </source>
</evidence>
<dbReference type="SMART" id="SM00879">
    <property type="entry name" value="Brix"/>
    <property type="match status" value="1"/>
</dbReference>